<dbReference type="CDD" id="cd00143">
    <property type="entry name" value="PP2Cc"/>
    <property type="match status" value="1"/>
</dbReference>
<evidence type="ECO:0000313" key="12">
    <source>
        <dbReference type="RefSeq" id="XP_015171924.1"/>
    </source>
</evidence>
<evidence type="ECO:0000256" key="6">
    <source>
        <dbReference type="ARBA" id="ARBA00022801"/>
    </source>
</evidence>
<evidence type="ECO:0000259" key="10">
    <source>
        <dbReference type="PROSITE" id="PS51746"/>
    </source>
</evidence>
<evidence type="ECO:0000256" key="7">
    <source>
        <dbReference type="ARBA" id="ARBA00022912"/>
    </source>
</evidence>
<reference evidence="12" key="1">
    <citation type="submission" date="2025-08" db="UniProtKB">
        <authorList>
            <consortium name="RefSeq"/>
        </authorList>
    </citation>
    <scope>IDENTIFICATION</scope>
    <source>
        <tissue evidence="12">Whole body</tissue>
    </source>
</reference>
<keyword evidence="8" id="KW-0464">Manganese</keyword>
<evidence type="ECO:0000256" key="3">
    <source>
        <dbReference type="ARBA" id="ARBA00006702"/>
    </source>
</evidence>
<dbReference type="PROSITE" id="PS51257">
    <property type="entry name" value="PROKAR_LIPOPROTEIN"/>
    <property type="match status" value="1"/>
</dbReference>
<comment type="cofactor">
    <cofactor evidence="1">
        <name>Mn(2+)</name>
        <dbReference type="ChEBI" id="CHEBI:29035"/>
    </cofactor>
</comment>
<dbReference type="Gene3D" id="3.60.40.10">
    <property type="entry name" value="PPM-type phosphatase domain"/>
    <property type="match status" value="1"/>
</dbReference>
<comment type="similarity">
    <text evidence="3 9">Belongs to the PP2C family.</text>
</comment>
<evidence type="ECO:0000256" key="9">
    <source>
        <dbReference type="RuleBase" id="RU003465"/>
    </source>
</evidence>
<evidence type="ECO:0000256" key="2">
    <source>
        <dbReference type="ARBA" id="ARBA00001946"/>
    </source>
</evidence>
<protein>
    <recommendedName>
        <fullName evidence="4">protein-serine/threonine phosphatase</fullName>
        <ecNumber evidence="4">3.1.3.16</ecNumber>
    </recommendedName>
</protein>
<evidence type="ECO:0000256" key="5">
    <source>
        <dbReference type="ARBA" id="ARBA00022723"/>
    </source>
</evidence>
<keyword evidence="11" id="KW-1185">Reference proteome</keyword>
<keyword evidence="7 9" id="KW-0904">Protein phosphatase</keyword>
<name>A0ABM1HVD7_POLDO</name>
<evidence type="ECO:0000256" key="4">
    <source>
        <dbReference type="ARBA" id="ARBA00013081"/>
    </source>
</evidence>
<dbReference type="InterPro" id="IPR000222">
    <property type="entry name" value="PP2C_BS"/>
</dbReference>
<dbReference type="PANTHER" id="PTHR13832">
    <property type="entry name" value="PROTEIN PHOSPHATASE 2C"/>
    <property type="match status" value="1"/>
</dbReference>
<evidence type="ECO:0000313" key="11">
    <source>
        <dbReference type="Proteomes" id="UP000694924"/>
    </source>
</evidence>
<dbReference type="SUPFAM" id="SSF81606">
    <property type="entry name" value="PP2C-like"/>
    <property type="match status" value="1"/>
</dbReference>
<dbReference type="GeneID" id="107064105"/>
<dbReference type="InterPro" id="IPR036457">
    <property type="entry name" value="PPM-type-like_dom_sf"/>
</dbReference>
<dbReference type="Proteomes" id="UP000694924">
    <property type="component" value="Unplaced"/>
</dbReference>
<dbReference type="PANTHER" id="PTHR13832:SF565">
    <property type="entry name" value="AT28366P-RELATED"/>
    <property type="match status" value="1"/>
</dbReference>
<dbReference type="PROSITE" id="PS01032">
    <property type="entry name" value="PPM_1"/>
    <property type="match status" value="1"/>
</dbReference>
<dbReference type="PROSITE" id="PS51746">
    <property type="entry name" value="PPM_2"/>
    <property type="match status" value="1"/>
</dbReference>
<accession>A0ABM1HVD7</accession>
<keyword evidence="6 9" id="KW-0378">Hydrolase</keyword>
<sequence length="315" mass="35164">MGRTLLQPVTTKKSESCQNYNYYVGSSCMQGWRIKMEDCHVHILSLPDDPDTAFFAVYDGHGGTTVAKSAEKYLHELIVKRCEYKAGNIVLGIQNGFLQLDNEMKINYVFNEFLSGSTVIALLIKDNILYCANAGDSRAVASINGKVIALSQDHKPTLEDERKRIENAGGCIKFNRVNGSLALSRALGDFKFKNNWYLPAKDQMVTALPEVKQFLLTEEWEFVVLACDGIWEVMTNEEVVNFIKSRLTSSTVVENEMEGVMNPKEICEELINCCLAPDISRGAGCDNMTVILVCFLHGKSYAHLISRCQKSSTNS</sequence>
<comment type="cofactor">
    <cofactor evidence="2">
        <name>Mg(2+)</name>
        <dbReference type="ChEBI" id="CHEBI:18420"/>
    </cofactor>
</comment>
<dbReference type="SMART" id="SM00332">
    <property type="entry name" value="PP2Cc"/>
    <property type="match status" value="1"/>
</dbReference>
<proteinExistence type="inferred from homology"/>
<evidence type="ECO:0000256" key="8">
    <source>
        <dbReference type="ARBA" id="ARBA00023211"/>
    </source>
</evidence>
<dbReference type="RefSeq" id="XP_015171924.1">
    <property type="nucleotide sequence ID" value="XM_015316438.1"/>
</dbReference>
<dbReference type="InterPro" id="IPR015655">
    <property type="entry name" value="PP2C"/>
</dbReference>
<organism evidence="11 12">
    <name type="scientific">Polistes dominula</name>
    <name type="common">European paper wasp</name>
    <name type="synonym">Vespa dominula</name>
    <dbReference type="NCBI Taxonomy" id="743375"/>
    <lineage>
        <taxon>Eukaryota</taxon>
        <taxon>Metazoa</taxon>
        <taxon>Ecdysozoa</taxon>
        <taxon>Arthropoda</taxon>
        <taxon>Hexapoda</taxon>
        <taxon>Insecta</taxon>
        <taxon>Pterygota</taxon>
        <taxon>Neoptera</taxon>
        <taxon>Endopterygota</taxon>
        <taxon>Hymenoptera</taxon>
        <taxon>Apocrita</taxon>
        <taxon>Aculeata</taxon>
        <taxon>Vespoidea</taxon>
        <taxon>Vespidae</taxon>
        <taxon>Polistinae</taxon>
        <taxon>Polistini</taxon>
        <taxon>Polistes</taxon>
    </lineage>
</organism>
<dbReference type="InterPro" id="IPR001932">
    <property type="entry name" value="PPM-type_phosphatase-like_dom"/>
</dbReference>
<dbReference type="EC" id="3.1.3.16" evidence="4"/>
<feature type="domain" description="PPM-type phosphatase" evidence="10">
    <location>
        <begin position="23"/>
        <end position="295"/>
    </location>
</feature>
<gene>
    <name evidence="12" type="primary">LOC107064105</name>
</gene>
<evidence type="ECO:0000256" key="1">
    <source>
        <dbReference type="ARBA" id="ARBA00001936"/>
    </source>
</evidence>
<keyword evidence="5" id="KW-0479">Metal-binding</keyword>
<dbReference type="Pfam" id="PF00481">
    <property type="entry name" value="PP2C"/>
    <property type="match status" value="1"/>
</dbReference>